<dbReference type="Pfam" id="PF02769">
    <property type="entry name" value="AIRS_C"/>
    <property type="match status" value="1"/>
</dbReference>
<dbReference type="SUPFAM" id="SSF56042">
    <property type="entry name" value="PurM C-terminal domain-like"/>
    <property type="match status" value="1"/>
</dbReference>
<dbReference type="InterPro" id="IPR010918">
    <property type="entry name" value="PurM-like_C_dom"/>
</dbReference>
<dbReference type="PANTHER" id="PTHR30303:SF0">
    <property type="entry name" value="CARBAMOYL DEHYDRATASE HYPE"/>
    <property type="match status" value="1"/>
</dbReference>
<dbReference type="NCBIfam" id="TIGR02124">
    <property type="entry name" value="hypE"/>
    <property type="match status" value="1"/>
</dbReference>
<evidence type="ECO:0000313" key="5">
    <source>
        <dbReference type="Proteomes" id="UP000005273"/>
    </source>
</evidence>
<name>A0A0T5XBW1_9BACT</name>
<comment type="caution">
    <text evidence="4">The sequence shown here is derived from an EMBL/GenBank/DDBJ whole genome shotgun (WGS) entry which is preliminary data.</text>
</comment>
<dbReference type="Pfam" id="PF00586">
    <property type="entry name" value="AIRS"/>
    <property type="match status" value="1"/>
</dbReference>
<dbReference type="Proteomes" id="UP000005273">
    <property type="component" value="Unassembled WGS sequence"/>
</dbReference>
<dbReference type="eggNOG" id="COG0309">
    <property type="taxonomic scope" value="Bacteria"/>
</dbReference>
<dbReference type="Gene3D" id="3.90.650.10">
    <property type="entry name" value="PurM-like C-terminal domain"/>
    <property type="match status" value="1"/>
</dbReference>
<organism evidence="4 5">
    <name type="scientific">Acetomicrobium hydrogeniformans ATCC BAA-1850</name>
    <dbReference type="NCBI Taxonomy" id="592015"/>
    <lineage>
        <taxon>Bacteria</taxon>
        <taxon>Thermotogati</taxon>
        <taxon>Synergistota</taxon>
        <taxon>Synergistia</taxon>
        <taxon>Synergistales</taxon>
        <taxon>Acetomicrobiaceae</taxon>
        <taxon>Acetomicrobium</taxon>
    </lineage>
</organism>
<dbReference type="AlphaFoldDB" id="A0A0T5XBW1"/>
<dbReference type="SUPFAM" id="SSF55326">
    <property type="entry name" value="PurM N-terminal domain-like"/>
    <property type="match status" value="1"/>
</dbReference>
<dbReference type="InterPro" id="IPR036676">
    <property type="entry name" value="PurM-like_C_sf"/>
</dbReference>
<feature type="domain" description="PurM-like C-terminal" evidence="3">
    <location>
        <begin position="156"/>
        <end position="301"/>
    </location>
</feature>
<reference evidence="5" key="1">
    <citation type="submission" date="2012-09" db="EMBL/GenBank/DDBJ databases">
        <authorList>
            <person name="Weinstock G."/>
            <person name="Sodergren E."/>
            <person name="Clifton S."/>
            <person name="Fulton L."/>
            <person name="Fulton B."/>
            <person name="Courtney L."/>
            <person name="Fronick C."/>
            <person name="Harrison M."/>
            <person name="Strong C."/>
            <person name="Farmer C."/>
            <person name="Delehaunty K."/>
            <person name="Markovic C."/>
            <person name="Hall O."/>
            <person name="Minx P."/>
            <person name="Tomlinson C."/>
            <person name="Mitreva M."/>
            <person name="Nelson J."/>
            <person name="Hou S."/>
            <person name="Wollam A."/>
            <person name="Pepin K.H."/>
            <person name="Johnson M."/>
            <person name="Bhonagiri V."/>
            <person name="Nash W.E."/>
            <person name="Suruliraj S."/>
            <person name="Warren W."/>
            <person name="Chinwalla A."/>
            <person name="Mardis E.R."/>
            <person name="Wilson R.K."/>
        </authorList>
    </citation>
    <scope>NUCLEOTIDE SEQUENCE [LARGE SCALE GENOMIC DNA]</scope>
    <source>
        <strain evidence="5">OS1</strain>
    </source>
</reference>
<dbReference type="InterPro" id="IPR011854">
    <property type="entry name" value="HypE"/>
</dbReference>
<dbReference type="PANTHER" id="PTHR30303">
    <property type="entry name" value="HYDROGENASE ISOENZYMES FORMATION PROTEIN HYPE"/>
    <property type="match status" value="1"/>
</dbReference>
<dbReference type="PIRSF" id="PIRSF005644">
    <property type="entry name" value="Hdrgns_mtr_HypE"/>
    <property type="match status" value="1"/>
</dbReference>
<protein>
    <submittedName>
        <fullName evidence="4">Hydrogenase expression/formation protein HypE</fullName>
    </submittedName>
</protein>
<evidence type="ECO:0000259" key="3">
    <source>
        <dbReference type="Pfam" id="PF02769"/>
    </source>
</evidence>
<evidence type="ECO:0000259" key="2">
    <source>
        <dbReference type="Pfam" id="PF00586"/>
    </source>
</evidence>
<dbReference type="STRING" id="592015.HMPREF1705_02977"/>
<dbReference type="InterPro" id="IPR016188">
    <property type="entry name" value="PurM-like_N"/>
</dbReference>
<feature type="domain" description="PurM-like N-terminal" evidence="2">
    <location>
        <begin position="34"/>
        <end position="141"/>
    </location>
</feature>
<dbReference type="GO" id="GO:0051604">
    <property type="term" value="P:protein maturation"/>
    <property type="evidence" value="ECO:0007669"/>
    <property type="project" value="TreeGrafter"/>
</dbReference>
<dbReference type="InterPro" id="IPR036921">
    <property type="entry name" value="PurM-like_N_sf"/>
</dbReference>
<evidence type="ECO:0000256" key="1">
    <source>
        <dbReference type="ARBA" id="ARBA00006243"/>
    </source>
</evidence>
<dbReference type="OrthoDB" id="9801934at2"/>
<gene>
    <name evidence="4" type="ORF">HMPREF1705_02977</name>
</gene>
<dbReference type="EMBL" id="ACJX03000001">
    <property type="protein sequence ID" value="KRT35730.1"/>
    <property type="molecule type" value="Genomic_DNA"/>
</dbReference>
<sequence length="325" mass="34609">MFIEIKHGSGGRPTQELIKEILEIYQDQSVNDLEDCALIENGIGVTIDGFTVSPRFFPGGDIGKLAICGSTNDLAVRGVKPNYVAVSFLIEEGLPKDELFRAVDSAYRVSKELDVKFIAGDTKVLPKGQADGIYITCCALGQSVTDRPWGVNELSPGDVIIATGPIGQHGALIAALRYGLDVDELESDCAPLWPLMEPLTKIPGVKCARDCTRGGLGTVLCEWAEGASLGIEIDEDLIPLTRQVISLADVLGFDVLHLACEGTAVIAVDPDCLHEVLSSLKEKAPLCSVIGKVADEHVGIVGLKTSIGGMRVVDMPLGEMVPRIC</sequence>
<evidence type="ECO:0000313" key="4">
    <source>
        <dbReference type="EMBL" id="KRT35730.1"/>
    </source>
</evidence>
<accession>A0A0T5XBW1</accession>
<dbReference type="Gene3D" id="3.30.1330.10">
    <property type="entry name" value="PurM-like, N-terminal domain"/>
    <property type="match status" value="1"/>
</dbReference>
<keyword evidence="5" id="KW-1185">Reference proteome</keyword>
<proteinExistence type="inferred from homology"/>
<comment type="similarity">
    <text evidence="1">Belongs to the HypE family.</text>
</comment>
<dbReference type="RefSeq" id="WP_009201567.1">
    <property type="nucleotide sequence ID" value="NZ_ACJX03000001.1"/>
</dbReference>